<reference evidence="2" key="1">
    <citation type="journal article" date="2020" name="Stud. Mycol.">
        <title>101 Dothideomycetes genomes: a test case for predicting lifestyles and emergence of pathogens.</title>
        <authorList>
            <person name="Haridas S."/>
            <person name="Albert R."/>
            <person name="Binder M."/>
            <person name="Bloem J."/>
            <person name="Labutti K."/>
            <person name="Salamov A."/>
            <person name="Andreopoulos B."/>
            <person name="Baker S."/>
            <person name="Barry K."/>
            <person name="Bills G."/>
            <person name="Bluhm B."/>
            <person name="Cannon C."/>
            <person name="Castanera R."/>
            <person name="Culley D."/>
            <person name="Daum C."/>
            <person name="Ezra D."/>
            <person name="Gonzalez J."/>
            <person name="Henrissat B."/>
            <person name="Kuo A."/>
            <person name="Liang C."/>
            <person name="Lipzen A."/>
            <person name="Lutzoni F."/>
            <person name="Magnuson J."/>
            <person name="Mondo S."/>
            <person name="Nolan M."/>
            <person name="Ohm R."/>
            <person name="Pangilinan J."/>
            <person name="Park H.-J."/>
            <person name="Ramirez L."/>
            <person name="Alfaro M."/>
            <person name="Sun H."/>
            <person name="Tritt A."/>
            <person name="Yoshinaga Y."/>
            <person name="Zwiers L.-H."/>
            <person name="Turgeon B."/>
            <person name="Goodwin S."/>
            <person name="Spatafora J."/>
            <person name="Crous P."/>
            <person name="Grigoriev I."/>
        </authorList>
    </citation>
    <scope>NUCLEOTIDE SEQUENCE</scope>
    <source>
        <strain evidence="2">CBS 122368</strain>
    </source>
</reference>
<accession>A0A6A6HTN2</accession>
<feature type="transmembrane region" description="Helical" evidence="1">
    <location>
        <begin position="554"/>
        <end position="574"/>
    </location>
</feature>
<keyword evidence="1" id="KW-1133">Transmembrane helix</keyword>
<evidence type="ECO:0000313" key="2">
    <source>
        <dbReference type="EMBL" id="KAF2241142.1"/>
    </source>
</evidence>
<evidence type="ECO:0000313" key="3">
    <source>
        <dbReference type="Proteomes" id="UP000800094"/>
    </source>
</evidence>
<proteinExistence type="predicted"/>
<organism evidence="2 3">
    <name type="scientific">Trematosphaeria pertusa</name>
    <dbReference type="NCBI Taxonomy" id="390896"/>
    <lineage>
        <taxon>Eukaryota</taxon>
        <taxon>Fungi</taxon>
        <taxon>Dikarya</taxon>
        <taxon>Ascomycota</taxon>
        <taxon>Pezizomycotina</taxon>
        <taxon>Dothideomycetes</taxon>
        <taxon>Pleosporomycetidae</taxon>
        <taxon>Pleosporales</taxon>
        <taxon>Massarineae</taxon>
        <taxon>Trematosphaeriaceae</taxon>
        <taxon>Trematosphaeria</taxon>
    </lineage>
</organism>
<feature type="transmembrane region" description="Helical" evidence="1">
    <location>
        <begin position="62"/>
        <end position="82"/>
    </location>
</feature>
<dbReference type="InterPro" id="IPR021514">
    <property type="entry name" value="DUF3176"/>
</dbReference>
<feature type="transmembrane region" description="Helical" evidence="1">
    <location>
        <begin position="21"/>
        <end position="42"/>
    </location>
</feature>
<dbReference type="AlphaFoldDB" id="A0A6A6HTN2"/>
<dbReference type="EMBL" id="ML987213">
    <property type="protein sequence ID" value="KAF2241142.1"/>
    <property type="molecule type" value="Genomic_DNA"/>
</dbReference>
<name>A0A6A6HTN2_9PLEO</name>
<dbReference type="Proteomes" id="UP000800094">
    <property type="component" value="Unassembled WGS sequence"/>
</dbReference>
<dbReference type="PANTHER" id="PTHR35394">
    <property type="entry name" value="DUF3176 DOMAIN-CONTAINING PROTEIN"/>
    <property type="match status" value="1"/>
</dbReference>
<dbReference type="Pfam" id="PF11374">
    <property type="entry name" value="DUF3176"/>
    <property type="match status" value="1"/>
</dbReference>
<dbReference type="OrthoDB" id="5376804at2759"/>
<keyword evidence="1" id="KW-0472">Membrane</keyword>
<keyword evidence="3" id="KW-1185">Reference proteome</keyword>
<dbReference type="RefSeq" id="XP_033676146.1">
    <property type="nucleotide sequence ID" value="XM_033824437.1"/>
</dbReference>
<protein>
    <submittedName>
        <fullName evidence="2">Uncharacterized protein</fullName>
    </submittedName>
</protein>
<sequence length="657" mass="73309">MAILTDKTSAWWQRRNVLRLWWWEAICCCLVVAALIAIIVTARDYDHQPLPQWPYGISINTFIAAYSVVMKSAAGLILAEGISHLKWTNLKKPQALRNFDVHDQASRGPWGAALLIFYDKGLSFSSLGALVTILILLLEPFSQQIVRFYDCTQLSTGEVATIPRANVFWEPGLHEWAGRETIPFPVRNAFYQGLFATNQPPVTAACPTGNCTFSERYSSVAFCSSCEDATSRLIRTDTYPQFPTNITGFNGSYTVHYINVSLPDVVTYQGSVDVPGMMPLSLIRSNGTYINAGAVNPNPSFISRIGSDSRVGIIRWVQPDSYMGYTCSLWPCMKTMSAEIVAGQLRERVESETGSNLAETFSGAVKYTQSLTTADLDCVSPEKKQVLRDLGYNFTDSQRWLPYYVRDVNGTLDPGYDSSDYCSGADIDPHCQLEGEEYRLPKELSEAVPARCIYTLSEIGMSSIQTILFSQIFEGNLTESVNYGYEAYDGPATLMALWNAGSGNGTLADISGAMHNVSSAMTTHMRMNGLANFTVPAEGRIFYNTTCIRVRWHWLAYSAATVGLTLVFFVGMVVQARIDQARLCRQWKNGSTVPSYHDFKSSALALLYHGLDWDSQRGMRDFGASNWEKELEERAKEITVRLVTTEQGWKLSTQDRR</sequence>
<feature type="transmembrane region" description="Helical" evidence="1">
    <location>
        <begin position="121"/>
        <end position="138"/>
    </location>
</feature>
<keyword evidence="1" id="KW-0812">Transmembrane</keyword>
<dbReference type="GeneID" id="54577767"/>
<evidence type="ECO:0000256" key="1">
    <source>
        <dbReference type="SAM" id="Phobius"/>
    </source>
</evidence>
<gene>
    <name evidence="2" type="ORF">BU26DRAFT_441104</name>
</gene>
<dbReference type="PANTHER" id="PTHR35394:SF5">
    <property type="entry name" value="DUF3176 DOMAIN-CONTAINING PROTEIN"/>
    <property type="match status" value="1"/>
</dbReference>